<proteinExistence type="predicted"/>
<dbReference type="EMBL" id="NCVQ01000005">
    <property type="protein sequence ID" value="PWZ29220.1"/>
    <property type="molecule type" value="Genomic_DNA"/>
</dbReference>
<protein>
    <submittedName>
        <fullName evidence="1">Uncharacterized protein</fullName>
    </submittedName>
</protein>
<dbReference type="AlphaFoldDB" id="A0A3L6F8B6"/>
<evidence type="ECO:0000313" key="1">
    <source>
        <dbReference type="EMBL" id="PWZ29220.1"/>
    </source>
</evidence>
<organism evidence="1">
    <name type="scientific">Zea mays</name>
    <name type="common">Maize</name>
    <dbReference type="NCBI Taxonomy" id="4577"/>
    <lineage>
        <taxon>Eukaryota</taxon>
        <taxon>Viridiplantae</taxon>
        <taxon>Streptophyta</taxon>
        <taxon>Embryophyta</taxon>
        <taxon>Tracheophyta</taxon>
        <taxon>Spermatophyta</taxon>
        <taxon>Magnoliopsida</taxon>
        <taxon>Liliopsida</taxon>
        <taxon>Poales</taxon>
        <taxon>Poaceae</taxon>
        <taxon>PACMAD clade</taxon>
        <taxon>Panicoideae</taxon>
        <taxon>Andropogonodae</taxon>
        <taxon>Andropogoneae</taxon>
        <taxon>Tripsacinae</taxon>
        <taxon>Zea</taxon>
    </lineage>
</organism>
<gene>
    <name evidence="1" type="ORF">Zm00014a_019194</name>
</gene>
<dbReference type="Proteomes" id="UP000251960">
    <property type="component" value="Chromosome 4"/>
</dbReference>
<name>A0A3L6F8B6_MAIZE</name>
<sequence length="20" mass="2147">MLPDLAYTVETKIGGLKISP</sequence>
<reference evidence="1" key="1">
    <citation type="journal article" date="2018" name="Nat. Genet.">
        <title>Extensive intraspecific gene order and gene structural variations between Mo17 and other maize genomes.</title>
        <authorList>
            <person name="Sun S."/>
            <person name="Zhou Y."/>
            <person name="Chen J."/>
            <person name="Shi J."/>
            <person name="Zhao H."/>
            <person name="Zhao H."/>
            <person name="Song W."/>
            <person name="Zhang M."/>
            <person name="Cui Y."/>
            <person name="Dong X."/>
            <person name="Liu H."/>
            <person name="Ma X."/>
            <person name="Jiao Y."/>
            <person name="Wang B."/>
            <person name="Wei X."/>
            <person name="Stein J.C."/>
            <person name="Glaubitz J.C."/>
            <person name="Lu F."/>
            <person name="Yu G."/>
            <person name="Liang C."/>
            <person name="Fengler K."/>
            <person name="Li B."/>
            <person name="Rafalski A."/>
            <person name="Schnable P.S."/>
            <person name="Ware D.H."/>
            <person name="Buckler E.S."/>
            <person name="Lai J."/>
        </authorList>
    </citation>
    <scope>NUCLEOTIDE SEQUENCE [LARGE SCALE GENOMIC DNA]</scope>
    <source>
        <tissue evidence="1">Seedling</tissue>
    </source>
</reference>
<accession>A0A3L6F8B6</accession>
<comment type="caution">
    <text evidence="1">The sequence shown here is derived from an EMBL/GenBank/DDBJ whole genome shotgun (WGS) entry which is preliminary data.</text>
</comment>